<gene>
    <name evidence="4" type="ORF">HaLaN_14584</name>
</gene>
<dbReference type="GO" id="GO:0004114">
    <property type="term" value="F:3',5'-cyclic-nucleotide phosphodiesterase activity"/>
    <property type="evidence" value="ECO:0007669"/>
    <property type="project" value="InterPro"/>
</dbReference>
<name>A0A699Z5E7_HAELA</name>
<evidence type="ECO:0000313" key="5">
    <source>
        <dbReference type="Proteomes" id="UP000485058"/>
    </source>
</evidence>
<keyword evidence="1" id="KW-0479">Metal-binding</keyword>
<feature type="domain" description="PDEase" evidence="3">
    <location>
        <begin position="1"/>
        <end position="184"/>
    </location>
</feature>
<dbReference type="InterPro" id="IPR002073">
    <property type="entry name" value="PDEase_catalytic_dom"/>
</dbReference>
<dbReference type="EMBL" id="BLLF01001215">
    <property type="protein sequence ID" value="GFH17867.1"/>
    <property type="molecule type" value="Genomic_DNA"/>
</dbReference>
<dbReference type="AlphaFoldDB" id="A0A699Z5E7"/>
<dbReference type="PROSITE" id="PS51845">
    <property type="entry name" value="PDEASE_I_2"/>
    <property type="match status" value="1"/>
</dbReference>
<reference evidence="4 5" key="1">
    <citation type="submission" date="2020-02" db="EMBL/GenBank/DDBJ databases">
        <title>Draft genome sequence of Haematococcus lacustris strain NIES-144.</title>
        <authorList>
            <person name="Morimoto D."/>
            <person name="Nakagawa S."/>
            <person name="Yoshida T."/>
            <person name="Sawayama S."/>
        </authorList>
    </citation>
    <scope>NUCLEOTIDE SEQUENCE [LARGE SCALE GENOMIC DNA]</scope>
    <source>
        <strain evidence="4 5">NIES-144</strain>
    </source>
</reference>
<dbReference type="InterPro" id="IPR036971">
    <property type="entry name" value="PDEase_catalytic_dom_sf"/>
</dbReference>
<dbReference type="SUPFAM" id="SSF109604">
    <property type="entry name" value="HD-domain/PDEase-like"/>
    <property type="match status" value="1"/>
</dbReference>
<dbReference type="Pfam" id="PF00233">
    <property type="entry name" value="PDEase_I"/>
    <property type="match status" value="1"/>
</dbReference>
<dbReference type="Gene3D" id="1.10.1300.10">
    <property type="entry name" value="3'5'-cyclic nucleotide phosphodiesterase, catalytic domain"/>
    <property type="match status" value="1"/>
</dbReference>
<dbReference type="GO" id="GO:0007165">
    <property type="term" value="P:signal transduction"/>
    <property type="evidence" value="ECO:0007669"/>
    <property type="project" value="InterPro"/>
</dbReference>
<dbReference type="GO" id="GO:0046872">
    <property type="term" value="F:metal ion binding"/>
    <property type="evidence" value="ECO:0007669"/>
    <property type="project" value="UniProtKB-KW"/>
</dbReference>
<dbReference type="PANTHER" id="PTHR11347">
    <property type="entry name" value="CYCLIC NUCLEOTIDE PHOSPHODIESTERASE"/>
    <property type="match status" value="1"/>
</dbReference>
<evidence type="ECO:0000256" key="2">
    <source>
        <dbReference type="ARBA" id="ARBA00022801"/>
    </source>
</evidence>
<accession>A0A699Z5E7</accession>
<dbReference type="Proteomes" id="UP000485058">
    <property type="component" value="Unassembled WGS sequence"/>
</dbReference>
<keyword evidence="5" id="KW-1185">Reference proteome</keyword>
<organism evidence="4 5">
    <name type="scientific">Haematococcus lacustris</name>
    <name type="common">Green alga</name>
    <name type="synonym">Haematococcus pluvialis</name>
    <dbReference type="NCBI Taxonomy" id="44745"/>
    <lineage>
        <taxon>Eukaryota</taxon>
        <taxon>Viridiplantae</taxon>
        <taxon>Chlorophyta</taxon>
        <taxon>core chlorophytes</taxon>
        <taxon>Chlorophyceae</taxon>
        <taxon>CS clade</taxon>
        <taxon>Chlamydomonadales</taxon>
        <taxon>Haematococcaceae</taxon>
        <taxon>Haematococcus</taxon>
    </lineage>
</organism>
<feature type="non-terminal residue" evidence="4">
    <location>
        <position position="208"/>
    </location>
</feature>
<feature type="non-terminal residue" evidence="4">
    <location>
        <position position="1"/>
    </location>
</feature>
<comment type="caution">
    <text evidence="4">The sequence shown here is derived from an EMBL/GenBank/DDBJ whole genome shotgun (WGS) entry which is preliminary data.</text>
</comment>
<protein>
    <submittedName>
        <fullName evidence="4">3',5'-cyclic-nucleotide phosphodiesterase</fullName>
    </submittedName>
</protein>
<evidence type="ECO:0000259" key="3">
    <source>
        <dbReference type="PROSITE" id="PS51845"/>
    </source>
</evidence>
<evidence type="ECO:0000256" key="1">
    <source>
        <dbReference type="ARBA" id="ARBA00022723"/>
    </source>
</evidence>
<keyword evidence="2" id="KW-0378">Hydrolase</keyword>
<evidence type="ECO:0000313" key="4">
    <source>
        <dbReference type="EMBL" id="GFH17867.1"/>
    </source>
</evidence>
<sequence>MENHHIAAAFQLMAQEETNIFAGTSSQVRDVVRRYAIELVLATDMKQGSPQSPGGALPATKSGAVAGPVQGILDDDLRLITLQMVLKVSDLGHLAHGRDVHRRWVQLLEEELFRQGDQELAAGLPVSPLMDRTKAGVTRSQAGFYSLVCLPQLMAFTTVFPGCSPMLDQARDNLAASVPVTVRITKQLVRTKENGEPVWEDGSDRKFK</sequence>
<proteinExistence type="predicted"/>